<evidence type="ECO:0000256" key="1">
    <source>
        <dbReference type="ARBA" id="ARBA00023002"/>
    </source>
</evidence>
<evidence type="ECO:0000259" key="2">
    <source>
        <dbReference type="Pfam" id="PF01266"/>
    </source>
</evidence>
<dbReference type="SUPFAM" id="SSF51905">
    <property type="entry name" value="FAD/NAD(P)-binding domain"/>
    <property type="match status" value="1"/>
</dbReference>
<dbReference type="Gene3D" id="3.30.9.10">
    <property type="entry name" value="D-Amino Acid Oxidase, subunit A, domain 2"/>
    <property type="match status" value="1"/>
</dbReference>
<dbReference type="GO" id="GO:0032981">
    <property type="term" value="P:mitochondrial respiratory chain complex I assembly"/>
    <property type="evidence" value="ECO:0007669"/>
    <property type="project" value="TreeGrafter"/>
</dbReference>
<dbReference type="GO" id="GO:0005737">
    <property type="term" value="C:cytoplasm"/>
    <property type="evidence" value="ECO:0007669"/>
    <property type="project" value="TreeGrafter"/>
</dbReference>
<dbReference type="Pfam" id="PF01266">
    <property type="entry name" value="DAO"/>
    <property type="match status" value="1"/>
</dbReference>
<dbReference type="EMBL" id="LFYT02000005">
    <property type="protein sequence ID" value="PVE43588.1"/>
    <property type="molecule type" value="Genomic_DNA"/>
</dbReference>
<dbReference type="InterPro" id="IPR006076">
    <property type="entry name" value="FAD-dep_OxRdtase"/>
</dbReference>
<protein>
    <submittedName>
        <fullName evidence="3">FAD-dependent oxidoreductase</fullName>
    </submittedName>
</protein>
<dbReference type="STRING" id="1293045.H663_04180"/>
<gene>
    <name evidence="3" type="ORF">H663_006240</name>
</gene>
<dbReference type="PANTHER" id="PTHR13847">
    <property type="entry name" value="SARCOSINE DEHYDROGENASE-RELATED"/>
    <property type="match status" value="1"/>
</dbReference>
<dbReference type="PANTHER" id="PTHR13847:SF287">
    <property type="entry name" value="FAD-DEPENDENT OXIDOREDUCTASE DOMAIN-CONTAINING PROTEIN 1"/>
    <property type="match status" value="1"/>
</dbReference>
<comment type="caution">
    <text evidence="3">The sequence shown here is derived from an EMBL/GenBank/DDBJ whole genome shotgun (WGS) entry which is preliminary data.</text>
</comment>
<accession>A0A2T7UG59</accession>
<sequence length="389" mass="42211">MSRADVVIVGSGVMGAATAYWLTRLQPGLKVTLVESDTRYEKASSSLSASSIRLQFTCPVNIRLSQYGIAFLREAEQHLSLPDHPVALGLQEPGYLYLAQHEQTAALQTAHQIQKHAGADVALLGPEALRQRFPWLNVDDVALGSLGLSGEGWFDGPALHQAFLKKAMAQGVQRLHDRVVGLDHTATQITGVRLASGSTLPCGQVVNAAGPWAGEVAAMAGVQLPIEAARRTVFVLSCPEPLAQCPLLIDPSGWWLRPEGRFLISGAEPMHTEPGLPLEPDWAEWNDEQWASLAHRIPALAALRVERAWAGYYEMNTFDHNAVIGPHPELKNLYFINGFSGHGMQHAAGAGLALAEWMLQGKSTTIAVDELGFERLLNNRPLLELQVIG</sequence>
<dbReference type="OrthoDB" id="8713780at2"/>
<reference evidence="3" key="1">
    <citation type="submission" date="2017-04" db="EMBL/GenBank/DDBJ databases">
        <title>Unexpected and diverse lifestyles within the genus Limnohabitans.</title>
        <authorList>
            <person name="Kasalicky V."/>
            <person name="Mehrshad M."/>
            <person name="Andrei S.-A."/>
            <person name="Salcher M."/>
            <person name="Kratochvilova H."/>
            <person name="Simek K."/>
            <person name="Ghai R."/>
        </authorList>
    </citation>
    <scope>NUCLEOTIDE SEQUENCE [LARGE SCALE GENOMIC DNA]</scope>
    <source>
        <strain evidence="3">II-D5</strain>
    </source>
</reference>
<dbReference type="RefSeq" id="WP_053170106.1">
    <property type="nucleotide sequence ID" value="NZ_LFYT02000005.1"/>
</dbReference>
<keyword evidence="1" id="KW-0560">Oxidoreductase</keyword>
<dbReference type="Gene3D" id="3.50.50.60">
    <property type="entry name" value="FAD/NAD(P)-binding domain"/>
    <property type="match status" value="1"/>
</dbReference>
<dbReference type="AlphaFoldDB" id="A0A2T7UG59"/>
<dbReference type="Proteomes" id="UP000037507">
    <property type="component" value="Unassembled WGS sequence"/>
</dbReference>
<keyword evidence="4" id="KW-1185">Reference proteome</keyword>
<feature type="domain" description="FAD dependent oxidoreductase" evidence="2">
    <location>
        <begin position="5"/>
        <end position="357"/>
    </location>
</feature>
<evidence type="ECO:0000313" key="4">
    <source>
        <dbReference type="Proteomes" id="UP000037507"/>
    </source>
</evidence>
<dbReference type="GO" id="GO:0016491">
    <property type="term" value="F:oxidoreductase activity"/>
    <property type="evidence" value="ECO:0007669"/>
    <property type="project" value="UniProtKB-KW"/>
</dbReference>
<name>A0A2T7UG59_9BURK</name>
<evidence type="ECO:0000313" key="3">
    <source>
        <dbReference type="EMBL" id="PVE43588.1"/>
    </source>
</evidence>
<dbReference type="InterPro" id="IPR036188">
    <property type="entry name" value="FAD/NAD-bd_sf"/>
</dbReference>
<proteinExistence type="predicted"/>
<organism evidence="3 4">
    <name type="scientific">Limnohabitans planktonicus II-D5</name>
    <dbReference type="NCBI Taxonomy" id="1293045"/>
    <lineage>
        <taxon>Bacteria</taxon>
        <taxon>Pseudomonadati</taxon>
        <taxon>Pseudomonadota</taxon>
        <taxon>Betaproteobacteria</taxon>
        <taxon>Burkholderiales</taxon>
        <taxon>Comamonadaceae</taxon>
        <taxon>Limnohabitans</taxon>
    </lineage>
</organism>